<dbReference type="PANTHER" id="PTHR45947">
    <property type="entry name" value="SULFOQUINOVOSYL TRANSFERASE SQD2"/>
    <property type="match status" value="1"/>
</dbReference>
<accession>A0A2N6D052</accession>
<feature type="domain" description="Glycosyltransferase subfamily 4-like N-terminal" evidence="2">
    <location>
        <begin position="16"/>
        <end position="190"/>
    </location>
</feature>
<dbReference type="InterPro" id="IPR001296">
    <property type="entry name" value="Glyco_trans_1"/>
</dbReference>
<dbReference type="NCBIfam" id="TIGR04063">
    <property type="entry name" value="stp3"/>
    <property type="match status" value="1"/>
</dbReference>
<reference evidence="3 4" key="1">
    <citation type="submission" date="2017-11" db="EMBL/GenBank/DDBJ databases">
        <title>Genome-resolved metagenomics identifies genetic mobility, metabolic interactions, and unexpected diversity in perchlorate-reducing communities.</title>
        <authorList>
            <person name="Barnum T.P."/>
            <person name="Figueroa I.A."/>
            <person name="Carlstrom C.I."/>
            <person name="Lucas L.N."/>
            <person name="Engelbrektson A.L."/>
            <person name="Coates J.D."/>
        </authorList>
    </citation>
    <scope>NUCLEOTIDE SEQUENCE [LARGE SCALE GENOMIC DNA]</scope>
    <source>
        <strain evidence="3">BM301</strain>
    </source>
</reference>
<evidence type="ECO:0000259" key="2">
    <source>
        <dbReference type="Pfam" id="PF13579"/>
    </source>
</evidence>
<dbReference type="InterPro" id="IPR028098">
    <property type="entry name" value="Glyco_trans_4-like_N"/>
</dbReference>
<comment type="caution">
    <text evidence="3">The sequence shown here is derived from an EMBL/GenBank/DDBJ whole genome shotgun (WGS) entry which is preliminary data.</text>
</comment>
<dbReference type="Gene3D" id="3.40.50.2000">
    <property type="entry name" value="Glycogen Phosphorylase B"/>
    <property type="match status" value="2"/>
</dbReference>
<dbReference type="InterPro" id="IPR050194">
    <property type="entry name" value="Glycosyltransferase_grp1"/>
</dbReference>
<dbReference type="CDD" id="cd03794">
    <property type="entry name" value="GT4_WbuB-like"/>
    <property type="match status" value="1"/>
</dbReference>
<dbReference type="PANTHER" id="PTHR45947:SF3">
    <property type="entry name" value="SULFOQUINOVOSYL TRANSFERASE SQD2"/>
    <property type="match status" value="1"/>
</dbReference>
<dbReference type="InterPro" id="IPR024004">
    <property type="entry name" value="PEP-CTERM/XrtA_GlycosylTrfase"/>
</dbReference>
<dbReference type="SUPFAM" id="SSF53756">
    <property type="entry name" value="UDP-Glycosyltransferase/glycogen phosphorylase"/>
    <property type="match status" value="1"/>
</dbReference>
<protein>
    <submittedName>
        <fullName evidence="3">Glycosyltransferase, exosortase A system-associated</fullName>
    </submittedName>
</protein>
<organism evidence="3 4">
    <name type="scientific">Sedimenticola selenatireducens</name>
    <dbReference type="NCBI Taxonomy" id="191960"/>
    <lineage>
        <taxon>Bacteria</taxon>
        <taxon>Pseudomonadati</taxon>
        <taxon>Pseudomonadota</taxon>
        <taxon>Gammaproteobacteria</taxon>
        <taxon>Chromatiales</taxon>
        <taxon>Sedimenticolaceae</taxon>
        <taxon>Sedimenticola</taxon>
    </lineage>
</organism>
<name>A0A2N6D052_9GAMM</name>
<dbReference type="Proteomes" id="UP000235015">
    <property type="component" value="Unassembled WGS sequence"/>
</dbReference>
<dbReference type="STRING" id="1111735.GCA_000428045_02827"/>
<evidence type="ECO:0000313" key="3">
    <source>
        <dbReference type="EMBL" id="PLX63045.1"/>
    </source>
</evidence>
<gene>
    <name evidence="3" type="ORF">C0630_02460</name>
</gene>
<sequence length="417" mass="47066">MKILHILDHSIPLHSGYTFRTRAILEQQRKLGCETAHVTSSKHIAESQEKEEVDGLTFYRTRPSGTRFSRLPLFNQVDVITSLQKRLDEVIEIEKPDILHAHSPSLNGIAAIRSARSHRLPVVYECRAFWEDAAVDHGTSRENGLRYRVTRALETWVFKHADAVTTICHGLKRDIEERGVAPEKITVIPNAVDLEHFTQRPEADRTLIESLKLQGMKVIGFIGSFYAYEGLLLLVKAFHRILQQAPDTRLLLVGGGPDNDQMRRLVDDLGLEGKVIFTGRVPHDEVPRYYSLVDILVYPRLHMRLTDLVTPLKPLEAMAQGKLVLASDVGGHRELIRDGENGRLFRAGDEASLATAAIEMLANPQDSEQIRKMGLEYVKKERNWVVSVANYQTVYEQLLAGRSTGAWGAQQLQDRSS</sequence>
<keyword evidence="3" id="KW-0808">Transferase</keyword>
<dbReference type="AlphaFoldDB" id="A0A2N6D052"/>
<evidence type="ECO:0000313" key="4">
    <source>
        <dbReference type="Proteomes" id="UP000235015"/>
    </source>
</evidence>
<feature type="domain" description="Glycosyl transferase family 1" evidence="1">
    <location>
        <begin position="214"/>
        <end position="373"/>
    </location>
</feature>
<proteinExistence type="predicted"/>
<evidence type="ECO:0000259" key="1">
    <source>
        <dbReference type="Pfam" id="PF00534"/>
    </source>
</evidence>
<dbReference type="RefSeq" id="WP_273437619.1">
    <property type="nucleotide sequence ID" value="NZ_PKUN01000002.1"/>
</dbReference>
<dbReference type="GO" id="GO:0016758">
    <property type="term" value="F:hexosyltransferase activity"/>
    <property type="evidence" value="ECO:0007669"/>
    <property type="project" value="TreeGrafter"/>
</dbReference>
<dbReference type="Pfam" id="PF13579">
    <property type="entry name" value="Glyco_trans_4_4"/>
    <property type="match status" value="1"/>
</dbReference>
<dbReference type="Pfam" id="PF00534">
    <property type="entry name" value="Glycos_transf_1"/>
    <property type="match status" value="1"/>
</dbReference>
<dbReference type="EMBL" id="PKUN01000002">
    <property type="protein sequence ID" value="PLX63045.1"/>
    <property type="molecule type" value="Genomic_DNA"/>
</dbReference>